<dbReference type="Gene3D" id="1.10.8.100">
    <property type="entry name" value="Ribosomal RNA adenine dimethylase-like, domain 2"/>
    <property type="match status" value="1"/>
</dbReference>
<accession>A0A5T0UQ08</accession>
<dbReference type="AlphaFoldDB" id="A0A5T0UQ08"/>
<organism evidence="1">
    <name type="scientific">Campylobacter jejuni</name>
    <dbReference type="NCBI Taxonomy" id="197"/>
    <lineage>
        <taxon>Bacteria</taxon>
        <taxon>Pseudomonadati</taxon>
        <taxon>Campylobacterota</taxon>
        <taxon>Epsilonproteobacteria</taxon>
        <taxon>Campylobacterales</taxon>
        <taxon>Campylobacteraceae</taxon>
        <taxon>Campylobacter</taxon>
    </lineage>
</organism>
<gene>
    <name evidence="1" type="ORF">CW563_09340</name>
</gene>
<dbReference type="InterPro" id="IPR023165">
    <property type="entry name" value="rRNA_Ade_diMease-like_C"/>
</dbReference>
<keyword evidence="1" id="KW-0489">Methyltransferase</keyword>
<dbReference type="GO" id="GO:0032259">
    <property type="term" value="P:methylation"/>
    <property type="evidence" value="ECO:0007669"/>
    <property type="project" value="UniProtKB-KW"/>
</dbReference>
<name>A0A5T0UQ08_CAMJU</name>
<protein>
    <submittedName>
        <fullName evidence="1">16S rRNA (Adenine(1518)-N(6)/adenine(1519)-N(6))-dimethyltransferase</fullName>
    </submittedName>
</protein>
<keyword evidence="1" id="KW-0808">Transferase</keyword>
<dbReference type="GO" id="GO:0008168">
    <property type="term" value="F:methyltransferase activity"/>
    <property type="evidence" value="ECO:0007669"/>
    <property type="project" value="UniProtKB-KW"/>
</dbReference>
<sequence>MQTALAKVAIEPGIRAEKLTIAQMVALADALGAEKIVKK</sequence>
<dbReference type="EMBL" id="AACFVE010000182">
    <property type="protein sequence ID" value="EAK3904268.1"/>
    <property type="molecule type" value="Genomic_DNA"/>
</dbReference>
<feature type="non-terminal residue" evidence="1">
    <location>
        <position position="1"/>
    </location>
</feature>
<comment type="caution">
    <text evidence="1">The sequence shown here is derived from an EMBL/GenBank/DDBJ whole genome shotgun (WGS) entry which is preliminary data.</text>
</comment>
<proteinExistence type="predicted"/>
<evidence type="ECO:0000313" key="1">
    <source>
        <dbReference type="EMBL" id="EAK3904268.1"/>
    </source>
</evidence>
<reference evidence="1" key="1">
    <citation type="submission" date="2018-06" db="EMBL/GenBank/DDBJ databases">
        <authorList>
            <consortium name="PulseNet: The National Subtyping Network for Foodborne Disease Surveillance"/>
            <person name="Tarr C.L."/>
            <person name="Trees E."/>
            <person name="Katz L.S."/>
            <person name="Carleton-Romer H.A."/>
            <person name="Stroika S."/>
            <person name="Kucerova Z."/>
            <person name="Roache K.F."/>
            <person name="Sabol A.L."/>
            <person name="Besser J."/>
            <person name="Gerner-Smidt P."/>
        </authorList>
    </citation>
    <scope>NUCLEOTIDE SEQUENCE</scope>
    <source>
        <strain evidence="1">PNUSAC003301</strain>
    </source>
</reference>